<feature type="compositionally biased region" description="Gly residues" evidence="1">
    <location>
        <begin position="231"/>
        <end position="241"/>
    </location>
</feature>
<dbReference type="EMBL" id="CAEZYR010000085">
    <property type="protein sequence ID" value="CAB4756270.1"/>
    <property type="molecule type" value="Genomic_DNA"/>
</dbReference>
<dbReference type="InterPro" id="IPR043129">
    <property type="entry name" value="ATPase_NBD"/>
</dbReference>
<feature type="region of interest" description="Disordered" evidence="1">
    <location>
        <begin position="191"/>
        <end position="248"/>
    </location>
</feature>
<feature type="compositionally biased region" description="Low complexity" evidence="1">
    <location>
        <begin position="191"/>
        <end position="202"/>
    </location>
</feature>
<gene>
    <name evidence="3" type="ORF">UFOPK2754_02124</name>
</gene>
<dbReference type="Gene3D" id="3.30.420.40">
    <property type="match status" value="1"/>
</dbReference>
<feature type="compositionally biased region" description="Polar residues" evidence="1">
    <location>
        <begin position="204"/>
        <end position="224"/>
    </location>
</feature>
<evidence type="ECO:0000256" key="1">
    <source>
        <dbReference type="SAM" id="MobiDB-lite"/>
    </source>
</evidence>
<evidence type="ECO:0000256" key="2">
    <source>
        <dbReference type="SAM" id="Phobius"/>
    </source>
</evidence>
<keyword evidence="2" id="KW-1133">Transmembrane helix</keyword>
<proteinExistence type="predicted"/>
<feature type="transmembrane region" description="Helical" evidence="2">
    <location>
        <begin position="254"/>
        <end position="275"/>
    </location>
</feature>
<organism evidence="3">
    <name type="scientific">freshwater metagenome</name>
    <dbReference type="NCBI Taxonomy" id="449393"/>
    <lineage>
        <taxon>unclassified sequences</taxon>
        <taxon>metagenomes</taxon>
        <taxon>ecological metagenomes</taxon>
    </lineage>
</organism>
<name>A0A6J6U8W4_9ZZZZ</name>
<sequence>MSINLGIDLGDQRVSAAYERDGTMRMVSFGGIRHAPLAVHIGRDGTIRTGSAATDAGVADPTGLVTEFSAPLGDPRSVVVNGYAINGETLVAHLLAEVVDRVAAQVPGASINSIVIAYPPHWTAPLRAGLLAAAGQAGLSDVDAVPSNRAVDCAPENARHLPEQSTALGAAVLAAQRARGTDVAAVAVRPGARPNRPAAPLATSGPTSVFDPTNPDATRPNTVSPLAAAGAAGGTGGAGGGAPPPTPAGGPNRMPFLVAGGVLVALLVVLIVLLFTRDDGSSTASATGATGSSTTTSTSTSTSTTSTSTTTTTTSTSVPKPTSTTSTTTSTTIVAPARIGPVALAPNGLILQFGSSSSFTLRFGDDADGTLSRLVALIGQPTADTGWKQVELCTGDETRRVKVNDLELVFTKNAAGAPNGSRTFQQWFVDDPGKRPDGLVTLDRIGIGSTVSDLRNVYGAALKVVQPIAGDPSGLFTTSESGTFIDGITNGVSDKSRVRQMWAGTACQRVAG</sequence>
<reference evidence="3" key="1">
    <citation type="submission" date="2020-05" db="EMBL/GenBank/DDBJ databases">
        <authorList>
            <person name="Chiriac C."/>
            <person name="Salcher M."/>
            <person name="Ghai R."/>
            <person name="Kavagutti S V."/>
        </authorList>
    </citation>
    <scope>NUCLEOTIDE SEQUENCE</scope>
</reference>
<evidence type="ECO:0000313" key="3">
    <source>
        <dbReference type="EMBL" id="CAB4756270.1"/>
    </source>
</evidence>
<accession>A0A6J6U8W4</accession>
<dbReference type="SUPFAM" id="SSF53067">
    <property type="entry name" value="Actin-like ATPase domain"/>
    <property type="match status" value="1"/>
</dbReference>
<protein>
    <submittedName>
        <fullName evidence="3">Unannotated protein</fullName>
    </submittedName>
</protein>
<feature type="region of interest" description="Disordered" evidence="1">
    <location>
        <begin position="280"/>
        <end position="330"/>
    </location>
</feature>
<dbReference type="AlphaFoldDB" id="A0A6J6U8W4"/>
<keyword evidence="2" id="KW-0812">Transmembrane</keyword>
<feature type="compositionally biased region" description="Low complexity" evidence="1">
    <location>
        <begin position="281"/>
        <end position="330"/>
    </location>
</feature>
<keyword evidence="2" id="KW-0472">Membrane</keyword>